<dbReference type="GO" id="GO:0008757">
    <property type="term" value="F:S-adenosylmethionine-dependent methyltransferase activity"/>
    <property type="evidence" value="ECO:0007669"/>
    <property type="project" value="UniProtKB-ARBA"/>
</dbReference>
<evidence type="ECO:0000256" key="1">
    <source>
        <dbReference type="ARBA" id="ARBA00022603"/>
    </source>
</evidence>
<dbReference type="Gene3D" id="3.40.50.150">
    <property type="entry name" value="Vaccinia Virus protein VP39"/>
    <property type="match status" value="1"/>
</dbReference>
<dbReference type="InterPro" id="IPR036388">
    <property type="entry name" value="WH-like_DNA-bd_sf"/>
</dbReference>
<dbReference type="InterPro" id="IPR036390">
    <property type="entry name" value="WH_DNA-bd_sf"/>
</dbReference>
<keyword evidence="9" id="KW-1185">Reference proteome</keyword>
<evidence type="ECO:0000259" key="6">
    <source>
        <dbReference type="Pfam" id="PF00891"/>
    </source>
</evidence>
<evidence type="ECO:0000313" key="8">
    <source>
        <dbReference type="EMBL" id="PIM99751.1"/>
    </source>
</evidence>
<dbReference type="GO" id="GO:0102303">
    <property type="term" value="F:resveratrol 3,5-O-dimethyltransferase activity"/>
    <property type="evidence" value="ECO:0007669"/>
    <property type="project" value="UniProtKB-EC"/>
</dbReference>
<organism evidence="8 9">
    <name type="scientific">Handroanthus impetiginosus</name>
    <dbReference type="NCBI Taxonomy" id="429701"/>
    <lineage>
        <taxon>Eukaryota</taxon>
        <taxon>Viridiplantae</taxon>
        <taxon>Streptophyta</taxon>
        <taxon>Embryophyta</taxon>
        <taxon>Tracheophyta</taxon>
        <taxon>Spermatophyta</taxon>
        <taxon>Magnoliopsida</taxon>
        <taxon>eudicotyledons</taxon>
        <taxon>Gunneridae</taxon>
        <taxon>Pentapetalae</taxon>
        <taxon>asterids</taxon>
        <taxon>lamiids</taxon>
        <taxon>Lamiales</taxon>
        <taxon>Bignoniaceae</taxon>
        <taxon>Crescentiina</taxon>
        <taxon>Tabebuia alliance</taxon>
        <taxon>Handroanthus</taxon>
    </lineage>
</organism>
<dbReference type="PROSITE" id="PS51683">
    <property type="entry name" value="SAM_OMT_II"/>
    <property type="match status" value="1"/>
</dbReference>
<dbReference type="CDD" id="cd02440">
    <property type="entry name" value="AdoMet_MTases"/>
    <property type="match status" value="1"/>
</dbReference>
<comment type="caution">
    <text evidence="8">The sequence shown here is derived from an EMBL/GenBank/DDBJ whole genome shotgun (WGS) entry which is preliminary data.</text>
</comment>
<dbReference type="EMBL" id="NKXS01007387">
    <property type="protein sequence ID" value="PIM99751.1"/>
    <property type="molecule type" value="Genomic_DNA"/>
</dbReference>
<protein>
    <submittedName>
        <fullName evidence="8">Hydroxyindole-O-methyltransferase</fullName>
        <ecNumber evidence="8">2.1.1.240</ecNumber>
    </submittedName>
</protein>
<dbReference type="InterPro" id="IPR016461">
    <property type="entry name" value="COMT-like"/>
</dbReference>
<evidence type="ECO:0000256" key="3">
    <source>
        <dbReference type="ARBA" id="ARBA00022691"/>
    </source>
</evidence>
<dbReference type="InterPro" id="IPR001077">
    <property type="entry name" value="COMT_C"/>
</dbReference>
<sequence length="358" mass="40187">MPLPRGIASTQELVEAQAHVWNHIFNFIKSMSLKCTIQLRIPDIIHQHGKPMKITELTNVLCVNEAKSLCIERLMSIMIHSKFFTKIKISEKDEKEGYWLTPASRLLLRDEPVSLTPFALAMLDPILADPWHDLSKWFHDDHSTTFVTTHGRTLWEHAGQDPRVNQFFNEGMASDARLVTSVIIKNCGHVFQGLKSMVDVAGGTGTVAKAVADEFPDIKCSVLDLPHVVAGLEGTKNLTFVGGDMFESIPSADAIFMKWILHDWPDEECVKILGKCKEALIPSKDNGGKVIIVDMVVDNQKGHEAFETQLFFDMLMIILTSGRERTEKDWAKLFIAAGFTSYKITPILGLRSLIEIFP</sequence>
<gene>
    <name evidence="8" type="ORF">CDL12_27749</name>
</gene>
<dbReference type="FunFam" id="1.10.10.10:FF:000213">
    <property type="entry name" value="Coniferyl alcohol 9-O-methyltransferase"/>
    <property type="match status" value="1"/>
</dbReference>
<keyword evidence="1 8" id="KW-0489">Methyltransferase</keyword>
<name>A0A2G9G3I9_9LAMI</name>
<dbReference type="Proteomes" id="UP000231279">
    <property type="component" value="Unassembled WGS sequence"/>
</dbReference>
<dbReference type="OrthoDB" id="2410195at2759"/>
<reference evidence="9" key="1">
    <citation type="journal article" date="2018" name="Gigascience">
        <title>Genome assembly of the Pink Ipe (Handroanthus impetiginosus, Bignoniaceae), a highly valued, ecologically keystone Neotropical timber forest tree.</title>
        <authorList>
            <person name="Silva-Junior O.B."/>
            <person name="Grattapaglia D."/>
            <person name="Novaes E."/>
            <person name="Collevatti R.G."/>
        </authorList>
    </citation>
    <scope>NUCLEOTIDE SEQUENCE [LARGE SCALE GENOMIC DNA]</scope>
    <source>
        <strain evidence="9">cv. UFG-1</strain>
    </source>
</reference>
<feature type="active site" description="Proton acceptor" evidence="5">
    <location>
        <position position="262"/>
    </location>
</feature>
<dbReference type="GO" id="GO:0046983">
    <property type="term" value="F:protein dimerization activity"/>
    <property type="evidence" value="ECO:0007669"/>
    <property type="project" value="InterPro"/>
</dbReference>
<proteinExistence type="inferred from homology"/>
<dbReference type="PANTHER" id="PTHR11746">
    <property type="entry name" value="O-METHYLTRANSFERASE"/>
    <property type="match status" value="1"/>
</dbReference>
<dbReference type="GO" id="GO:0008171">
    <property type="term" value="F:O-methyltransferase activity"/>
    <property type="evidence" value="ECO:0007669"/>
    <property type="project" value="InterPro"/>
</dbReference>
<accession>A0A2G9G3I9</accession>
<feature type="domain" description="O-methyltransferase C-terminal" evidence="6">
    <location>
        <begin position="131"/>
        <end position="339"/>
    </location>
</feature>
<dbReference type="AlphaFoldDB" id="A0A2G9G3I9"/>
<evidence type="ECO:0000313" key="9">
    <source>
        <dbReference type="Proteomes" id="UP000231279"/>
    </source>
</evidence>
<evidence type="ECO:0000256" key="5">
    <source>
        <dbReference type="PIRSR" id="PIRSR005739-1"/>
    </source>
</evidence>
<comment type="similarity">
    <text evidence="4">Belongs to the class I-like SAM-binding methyltransferase superfamily. Cation-independent O-methyltransferase family. COMT subfamily.</text>
</comment>
<dbReference type="SUPFAM" id="SSF53335">
    <property type="entry name" value="S-adenosyl-L-methionine-dependent methyltransferases"/>
    <property type="match status" value="1"/>
</dbReference>
<dbReference type="GO" id="GO:0032259">
    <property type="term" value="P:methylation"/>
    <property type="evidence" value="ECO:0007669"/>
    <property type="project" value="UniProtKB-KW"/>
</dbReference>
<dbReference type="EC" id="2.1.1.240" evidence="8"/>
<feature type="domain" description="O-methyltransferase dimerisation" evidence="7">
    <location>
        <begin position="21"/>
        <end position="109"/>
    </location>
</feature>
<dbReference type="FunFam" id="3.40.50.150:FF:000057">
    <property type="entry name" value="O-methyltransferase ZRP4"/>
    <property type="match status" value="1"/>
</dbReference>
<dbReference type="InterPro" id="IPR012967">
    <property type="entry name" value="COMT_dimerisation"/>
</dbReference>
<dbReference type="Pfam" id="PF00891">
    <property type="entry name" value="Methyltransf_2"/>
    <property type="match status" value="1"/>
</dbReference>
<dbReference type="SUPFAM" id="SSF46785">
    <property type="entry name" value="Winged helix' DNA-binding domain"/>
    <property type="match status" value="1"/>
</dbReference>
<dbReference type="PIRSF" id="PIRSF005739">
    <property type="entry name" value="O-mtase"/>
    <property type="match status" value="1"/>
</dbReference>
<dbReference type="Pfam" id="PF08100">
    <property type="entry name" value="Dimerisation"/>
    <property type="match status" value="1"/>
</dbReference>
<keyword evidence="2 8" id="KW-0808">Transferase</keyword>
<dbReference type="InterPro" id="IPR029063">
    <property type="entry name" value="SAM-dependent_MTases_sf"/>
</dbReference>
<keyword evidence="3" id="KW-0949">S-adenosyl-L-methionine</keyword>
<evidence type="ECO:0000256" key="2">
    <source>
        <dbReference type="ARBA" id="ARBA00022679"/>
    </source>
</evidence>
<dbReference type="Gene3D" id="1.10.10.10">
    <property type="entry name" value="Winged helix-like DNA-binding domain superfamily/Winged helix DNA-binding domain"/>
    <property type="match status" value="1"/>
</dbReference>
<dbReference type="STRING" id="429701.A0A2G9G3I9"/>
<evidence type="ECO:0000259" key="7">
    <source>
        <dbReference type="Pfam" id="PF08100"/>
    </source>
</evidence>
<evidence type="ECO:0000256" key="4">
    <source>
        <dbReference type="ARBA" id="ARBA00034481"/>
    </source>
</evidence>